<dbReference type="EMBL" id="FN649739">
    <property type="protein sequence ID" value="CBJ30007.1"/>
    <property type="molecule type" value="Genomic_DNA"/>
</dbReference>
<gene>
    <name evidence="1" type="ORF">Esi_0171_0003</name>
</gene>
<dbReference type="SUPFAM" id="SSF50978">
    <property type="entry name" value="WD40 repeat-like"/>
    <property type="match status" value="1"/>
</dbReference>
<keyword evidence="2" id="KW-1185">Reference proteome</keyword>
<evidence type="ECO:0008006" key="3">
    <source>
        <dbReference type="Google" id="ProtNLM"/>
    </source>
</evidence>
<organism evidence="1 2">
    <name type="scientific">Ectocarpus siliculosus</name>
    <name type="common">Brown alga</name>
    <name type="synonym">Conferva siliculosa</name>
    <dbReference type="NCBI Taxonomy" id="2880"/>
    <lineage>
        <taxon>Eukaryota</taxon>
        <taxon>Sar</taxon>
        <taxon>Stramenopiles</taxon>
        <taxon>Ochrophyta</taxon>
        <taxon>PX clade</taxon>
        <taxon>Phaeophyceae</taxon>
        <taxon>Ectocarpales</taxon>
        <taxon>Ectocarpaceae</taxon>
        <taxon>Ectocarpus</taxon>
    </lineage>
</organism>
<dbReference type="AlphaFoldDB" id="D7FMU3"/>
<evidence type="ECO:0000313" key="1">
    <source>
        <dbReference type="EMBL" id="CBJ30007.1"/>
    </source>
</evidence>
<dbReference type="InterPro" id="IPR015943">
    <property type="entry name" value="WD40/YVTN_repeat-like_dom_sf"/>
</dbReference>
<proteinExistence type="predicted"/>
<dbReference type="InterPro" id="IPR036322">
    <property type="entry name" value="WD40_repeat_dom_sf"/>
</dbReference>
<sequence>MDATKREVRNAKTWISDMKYSRDGALLAVATSSGQIYVHDAADHYSLKSTTSE</sequence>
<protein>
    <recommendedName>
        <fullName evidence="3">Anaphase-promoting complex subunit 4 WD40 domain-containing protein</fullName>
    </recommendedName>
</protein>
<reference evidence="1 2" key="1">
    <citation type="journal article" date="2010" name="Nature">
        <title>The Ectocarpus genome and the independent evolution of multicellularity in brown algae.</title>
        <authorList>
            <person name="Cock J.M."/>
            <person name="Sterck L."/>
            <person name="Rouze P."/>
            <person name="Scornet D."/>
            <person name="Allen A.E."/>
            <person name="Amoutzias G."/>
            <person name="Anthouard V."/>
            <person name="Artiguenave F."/>
            <person name="Aury J.M."/>
            <person name="Badger J.H."/>
            <person name="Beszteri B."/>
            <person name="Billiau K."/>
            <person name="Bonnet E."/>
            <person name="Bothwell J.H."/>
            <person name="Bowler C."/>
            <person name="Boyen C."/>
            <person name="Brownlee C."/>
            <person name="Carrano C.J."/>
            <person name="Charrier B."/>
            <person name="Cho G.Y."/>
            <person name="Coelho S.M."/>
            <person name="Collen J."/>
            <person name="Corre E."/>
            <person name="Da Silva C."/>
            <person name="Delage L."/>
            <person name="Delaroque N."/>
            <person name="Dittami S.M."/>
            <person name="Doulbeau S."/>
            <person name="Elias M."/>
            <person name="Farnham G."/>
            <person name="Gachon C.M."/>
            <person name="Gschloessl B."/>
            <person name="Heesch S."/>
            <person name="Jabbari K."/>
            <person name="Jubin C."/>
            <person name="Kawai H."/>
            <person name="Kimura K."/>
            <person name="Kloareg B."/>
            <person name="Kupper F.C."/>
            <person name="Lang D."/>
            <person name="Le Bail A."/>
            <person name="Leblanc C."/>
            <person name="Lerouge P."/>
            <person name="Lohr M."/>
            <person name="Lopez P.J."/>
            <person name="Martens C."/>
            <person name="Maumus F."/>
            <person name="Michel G."/>
            <person name="Miranda-Saavedra D."/>
            <person name="Morales J."/>
            <person name="Moreau H."/>
            <person name="Motomura T."/>
            <person name="Nagasato C."/>
            <person name="Napoli C.A."/>
            <person name="Nelson D.R."/>
            <person name="Nyvall-Collen P."/>
            <person name="Peters A.F."/>
            <person name="Pommier C."/>
            <person name="Potin P."/>
            <person name="Poulain J."/>
            <person name="Quesneville H."/>
            <person name="Read B."/>
            <person name="Rensing S.A."/>
            <person name="Ritter A."/>
            <person name="Rousvoal S."/>
            <person name="Samanta M."/>
            <person name="Samson G."/>
            <person name="Schroeder D.C."/>
            <person name="Segurens B."/>
            <person name="Strittmatter M."/>
            <person name="Tonon T."/>
            <person name="Tregear J.W."/>
            <person name="Valentin K."/>
            <person name="von Dassow P."/>
            <person name="Yamagishi T."/>
            <person name="Van de Peer Y."/>
            <person name="Wincker P."/>
        </authorList>
    </citation>
    <scope>NUCLEOTIDE SEQUENCE [LARGE SCALE GENOMIC DNA]</scope>
    <source>
        <strain evidence="2">Ec32 / CCAP1310/4</strain>
    </source>
</reference>
<dbReference type="Gene3D" id="2.130.10.10">
    <property type="entry name" value="YVTN repeat-like/Quinoprotein amine dehydrogenase"/>
    <property type="match status" value="1"/>
</dbReference>
<name>D7FMU3_ECTSI</name>
<dbReference type="InParanoid" id="D7FMU3"/>
<dbReference type="EMBL" id="FN648224">
    <property type="protein sequence ID" value="CBJ30007.1"/>
    <property type="molecule type" value="Genomic_DNA"/>
</dbReference>
<accession>D7FMU3</accession>
<dbReference type="Proteomes" id="UP000002630">
    <property type="component" value="Linkage Group LG14"/>
</dbReference>
<evidence type="ECO:0000313" key="2">
    <source>
        <dbReference type="Proteomes" id="UP000002630"/>
    </source>
</evidence>